<dbReference type="SUPFAM" id="SSF52943">
    <property type="entry name" value="ATP synthase (F1-ATPase), gamma subunit"/>
    <property type="match status" value="1"/>
</dbReference>
<comment type="subcellular location">
    <subcellularLocation>
        <location evidence="1">Membrane</location>
        <topology evidence="1">Peripheral membrane protein</topology>
    </subcellularLocation>
</comment>
<dbReference type="InterPro" id="IPR035968">
    <property type="entry name" value="ATP_synth_F1_ATPase_gsu"/>
</dbReference>
<evidence type="ECO:0000256" key="6">
    <source>
        <dbReference type="ARBA" id="ARBA00023136"/>
    </source>
</evidence>
<keyword evidence="8" id="KW-0066">ATP synthesis</keyword>
<evidence type="ECO:0000313" key="10">
    <source>
        <dbReference type="EMBL" id="VEU74965.1"/>
    </source>
</evidence>
<dbReference type="KEGG" id="mcit:NCTC10181_00839"/>
<accession>A0A449B332</accession>
<evidence type="ECO:0000256" key="2">
    <source>
        <dbReference type="ARBA" id="ARBA00007681"/>
    </source>
</evidence>
<evidence type="ECO:0000256" key="8">
    <source>
        <dbReference type="ARBA" id="ARBA00023310"/>
    </source>
</evidence>
<dbReference type="RefSeq" id="WP_129725741.1">
    <property type="nucleotide sequence ID" value="NZ_LR215036.1"/>
</dbReference>
<evidence type="ECO:0000256" key="5">
    <source>
        <dbReference type="ARBA" id="ARBA00023065"/>
    </source>
</evidence>
<keyword evidence="5" id="KW-0406">Ion transport</keyword>
<reference evidence="10 11" key="1">
    <citation type="submission" date="2019-01" db="EMBL/GenBank/DDBJ databases">
        <authorList>
            <consortium name="Pathogen Informatics"/>
        </authorList>
    </citation>
    <scope>NUCLEOTIDE SEQUENCE [LARGE SCALE GENOMIC DNA]</scope>
    <source>
        <strain evidence="10 11">NCTC10181</strain>
    </source>
</reference>
<proteinExistence type="inferred from homology"/>
<protein>
    <recommendedName>
        <fullName evidence="12">ATP synthase gamma chain</fullName>
    </recommendedName>
</protein>
<feature type="coiled-coil region" evidence="9">
    <location>
        <begin position="244"/>
        <end position="271"/>
    </location>
</feature>
<keyword evidence="6" id="KW-0472">Membrane</keyword>
<sequence length="296" mass="34856">MNLKKIKEKKVNLDKIYKIIESKKNITLVNILKLSKEILFYLQRSNFSKDLITLLNEKFSIDNSFLSKSPVIETVKGKKIWVYITEEEKYGTNSYQKHYKTLTENADFNEDLFILIGEKSQELPVSTEQQILFKSDENIVLKLIEILPKLIINIFKQYKISELNFVINSSKIKQKYITLFPLEKNNFELTYYSQNGPLNTFDLDKYKIHPEPNLFVESLFEHYLTFSAMSLLMESALVKEKYNLVAQNKSLNDLEEKIRKHKILYLRTKKDLEIEEISILSPDKDLIHTQNEVSHG</sequence>
<keyword evidence="11" id="KW-1185">Reference proteome</keyword>
<dbReference type="Proteomes" id="UP000290985">
    <property type="component" value="Chromosome"/>
</dbReference>
<comment type="similarity">
    <text evidence="2">Belongs to the ATPase gamma chain family.</text>
</comment>
<evidence type="ECO:0000256" key="3">
    <source>
        <dbReference type="ARBA" id="ARBA00022448"/>
    </source>
</evidence>
<evidence type="ECO:0000313" key="11">
    <source>
        <dbReference type="Proteomes" id="UP000290985"/>
    </source>
</evidence>
<gene>
    <name evidence="10" type="ORF">NCTC10181_00839</name>
</gene>
<keyword evidence="3" id="KW-0813">Transport</keyword>
<keyword evidence="7" id="KW-0139">CF(1)</keyword>
<keyword evidence="9" id="KW-0175">Coiled coil</keyword>
<dbReference type="AlphaFoldDB" id="A0A449B332"/>
<evidence type="ECO:0000256" key="4">
    <source>
        <dbReference type="ARBA" id="ARBA00022781"/>
    </source>
</evidence>
<evidence type="ECO:0000256" key="1">
    <source>
        <dbReference type="ARBA" id="ARBA00004170"/>
    </source>
</evidence>
<dbReference type="GO" id="GO:0045259">
    <property type="term" value="C:proton-transporting ATP synthase complex"/>
    <property type="evidence" value="ECO:0007669"/>
    <property type="project" value="UniProtKB-KW"/>
</dbReference>
<name>A0A449B332_9BACT</name>
<dbReference type="NCBIfam" id="NF045933">
    <property type="entry name" value="MSC_0622_gamma"/>
    <property type="match status" value="1"/>
</dbReference>
<keyword evidence="4" id="KW-0375">Hydrogen ion transport</keyword>
<evidence type="ECO:0008006" key="12">
    <source>
        <dbReference type="Google" id="ProtNLM"/>
    </source>
</evidence>
<dbReference type="OrthoDB" id="400602at2"/>
<dbReference type="EMBL" id="LR215036">
    <property type="protein sequence ID" value="VEU74965.1"/>
    <property type="molecule type" value="Genomic_DNA"/>
</dbReference>
<dbReference type="GO" id="GO:0046933">
    <property type="term" value="F:proton-transporting ATP synthase activity, rotational mechanism"/>
    <property type="evidence" value="ECO:0007669"/>
    <property type="project" value="InterPro"/>
</dbReference>
<evidence type="ECO:0000256" key="7">
    <source>
        <dbReference type="ARBA" id="ARBA00023196"/>
    </source>
</evidence>
<organism evidence="10 11">
    <name type="scientific">Mycoplasmopsis citelli</name>
    <dbReference type="NCBI Taxonomy" id="171281"/>
    <lineage>
        <taxon>Bacteria</taxon>
        <taxon>Bacillati</taxon>
        <taxon>Mycoplasmatota</taxon>
        <taxon>Mycoplasmoidales</taxon>
        <taxon>Metamycoplasmataceae</taxon>
        <taxon>Mycoplasmopsis</taxon>
    </lineage>
</organism>
<evidence type="ECO:0000256" key="9">
    <source>
        <dbReference type="SAM" id="Coils"/>
    </source>
</evidence>